<proteinExistence type="predicted"/>
<dbReference type="SUPFAM" id="SSF51604">
    <property type="entry name" value="Enolase C-terminal domain-like"/>
    <property type="match status" value="1"/>
</dbReference>
<keyword evidence="3" id="KW-0460">Magnesium</keyword>
<gene>
    <name evidence="6" type="primary">LOC105429044</name>
</gene>
<sequence length="441" mass="51057">MINAEITDIEVHNVSFPTSTRAFGSDSMHGKPNHACTYVIIHTNTQFKGYGITATLGRGNEFVVLACKLMFEDHVKGQTTTEIYSDFASFWRKLTNDVQYRWIGPECGVVHLATAAIVNALWDLWARIEDKPLWKLLTDMSPEQLVSTMEFKYIRDVITEEEAIKILKEQLPYKEQYEKHLLTKGYPAYTADIGWWNYSNQQMRSASKKFQKLRFKEYKTFVGNTISESCQRCILLRHVLGKKKKIIIDASQFWDQDEVEHVAKRLAHYRIFGIEDPSSPDDFLAYTEMRDELNYRLIYKVEVTCGEICANRVQFKQFLKNAAINYWNLNVGRLGGVNEALVVCLMAKKHNIPVWGHAGGIGLGEMNQHLQIWSFICLGNHNAKMEYVSHQHGYFENPVHVSNFHFVLPKRAGFSTKLKDKCIVRWSYPEGSRWKDLFKTV</sequence>
<dbReference type="InterPro" id="IPR036849">
    <property type="entry name" value="Enolase-like_C_sf"/>
</dbReference>
<dbReference type="InterPro" id="IPR029017">
    <property type="entry name" value="Enolase-like_N"/>
</dbReference>
<dbReference type="RefSeq" id="XP_011640050.1">
    <property type="nucleotide sequence ID" value="XM_011641748.2"/>
</dbReference>
<dbReference type="SFLD" id="SFLDS00001">
    <property type="entry name" value="Enolase"/>
    <property type="match status" value="1"/>
</dbReference>
<dbReference type="PANTHER" id="PTHR13794">
    <property type="entry name" value="ENOLASE SUPERFAMILY, MANDELATE RACEMASE"/>
    <property type="match status" value="1"/>
</dbReference>
<dbReference type="SUPFAM" id="SSF54826">
    <property type="entry name" value="Enolase N-terminal domain-like"/>
    <property type="match status" value="1"/>
</dbReference>
<dbReference type="Gene3D" id="3.30.390.10">
    <property type="entry name" value="Enolase-like, N-terminal domain"/>
    <property type="match status" value="1"/>
</dbReference>
<dbReference type="GO" id="GO:0000287">
    <property type="term" value="F:magnesium ion binding"/>
    <property type="evidence" value="ECO:0007669"/>
    <property type="project" value="TreeGrafter"/>
</dbReference>
<dbReference type="Proteomes" id="UP000504615">
    <property type="component" value="Unplaced"/>
</dbReference>
<organism evidence="5 6">
    <name type="scientific">Pogonomyrmex barbatus</name>
    <name type="common">red harvester ant</name>
    <dbReference type="NCBI Taxonomy" id="144034"/>
    <lineage>
        <taxon>Eukaryota</taxon>
        <taxon>Metazoa</taxon>
        <taxon>Ecdysozoa</taxon>
        <taxon>Arthropoda</taxon>
        <taxon>Hexapoda</taxon>
        <taxon>Insecta</taxon>
        <taxon>Pterygota</taxon>
        <taxon>Neoptera</taxon>
        <taxon>Endopterygota</taxon>
        <taxon>Hymenoptera</taxon>
        <taxon>Apocrita</taxon>
        <taxon>Aculeata</taxon>
        <taxon>Formicoidea</taxon>
        <taxon>Formicidae</taxon>
        <taxon>Myrmicinae</taxon>
        <taxon>Pogonomyrmex</taxon>
    </lineage>
</organism>
<evidence type="ECO:0000256" key="3">
    <source>
        <dbReference type="ARBA" id="ARBA00022842"/>
    </source>
</evidence>
<reference evidence="6" key="1">
    <citation type="submission" date="2025-08" db="UniProtKB">
        <authorList>
            <consortium name="RefSeq"/>
        </authorList>
    </citation>
    <scope>IDENTIFICATION</scope>
</reference>
<dbReference type="OrthoDB" id="14161at2759"/>
<dbReference type="GO" id="GO:0016836">
    <property type="term" value="F:hydro-lyase activity"/>
    <property type="evidence" value="ECO:0007669"/>
    <property type="project" value="TreeGrafter"/>
</dbReference>
<feature type="domain" description="Enolase C-terminal" evidence="4">
    <location>
        <begin position="206"/>
        <end position="420"/>
    </location>
</feature>
<evidence type="ECO:0000256" key="2">
    <source>
        <dbReference type="ARBA" id="ARBA00022723"/>
    </source>
</evidence>
<evidence type="ECO:0000259" key="4">
    <source>
        <dbReference type="Pfam" id="PF13378"/>
    </source>
</evidence>
<keyword evidence="5" id="KW-1185">Reference proteome</keyword>
<dbReference type="Pfam" id="PF13378">
    <property type="entry name" value="MR_MLE_C"/>
    <property type="match status" value="1"/>
</dbReference>
<evidence type="ECO:0000313" key="5">
    <source>
        <dbReference type="Proteomes" id="UP000504615"/>
    </source>
</evidence>
<dbReference type="InterPro" id="IPR046945">
    <property type="entry name" value="RHMD-like"/>
</dbReference>
<protein>
    <submittedName>
        <fullName evidence="6">Mitochondrial enolase superfamily member 1-like</fullName>
    </submittedName>
</protein>
<dbReference type="InterPro" id="IPR029065">
    <property type="entry name" value="Enolase_C-like"/>
</dbReference>
<dbReference type="GeneID" id="105429044"/>
<name>A0A6I9WKS7_9HYME</name>
<evidence type="ECO:0000313" key="6">
    <source>
        <dbReference type="RefSeq" id="XP_011640050.1"/>
    </source>
</evidence>
<comment type="cofactor">
    <cofactor evidence="1">
        <name>Mg(2+)</name>
        <dbReference type="ChEBI" id="CHEBI:18420"/>
    </cofactor>
</comment>
<dbReference type="PANTHER" id="PTHR13794:SF58">
    <property type="entry name" value="MITOCHONDRIAL ENOLASE SUPERFAMILY MEMBER 1"/>
    <property type="match status" value="1"/>
</dbReference>
<dbReference type="Gene3D" id="3.20.20.120">
    <property type="entry name" value="Enolase-like C-terminal domain"/>
    <property type="match status" value="1"/>
</dbReference>
<keyword evidence="2" id="KW-0479">Metal-binding</keyword>
<dbReference type="KEGG" id="pbar:105429044"/>
<dbReference type="GO" id="GO:0016052">
    <property type="term" value="P:carbohydrate catabolic process"/>
    <property type="evidence" value="ECO:0007669"/>
    <property type="project" value="TreeGrafter"/>
</dbReference>
<accession>A0A6I9WKS7</accession>
<evidence type="ECO:0000256" key="1">
    <source>
        <dbReference type="ARBA" id="ARBA00001946"/>
    </source>
</evidence>
<dbReference type="AlphaFoldDB" id="A0A6I9WKS7"/>